<proteinExistence type="predicted"/>
<reference evidence="1 2" key="1">
    <citation type="submission" date="2019-09" db="EMBL/GenBank/DDBJ databases">
        <title>Genome sequence of Adhaeribacter sp. M2.</title>
        <authorList>
            <person name="Srinivasan S."/>
        </authorList>
    </citation>
    <scope>NUCLEOTIDE SEQUENCE [LARGE SCALE GENOMIC DNA]</scope>
    <source>
        <strain evidence="1 2">M2</strain>
    </source>
</reference>
<accession>A0A5N1IMZ5</accession>
<dbReference type="AlphaFoldDB" id="A0A5N1IMZ5"/>
<comment type="caution">
    <text evidence="1">The sequence shown here is derived from an EMBL/GenBank/DDBJ whole genome shotgun (WGS) entry which is preliminary data.</text>
</comment>
<keyword evidence="2" id="KW-1185">Reference proteome</keyword>
<dbReference type="RefSeq" id="WP_150904750.1">
    <property type="nucleotide sequence ID" value="NZ_VTWT01000008.1"/>
</dbReference>
<evidence type="ECO:0000313" key="1">
    <source>
        <dbReference type="EMBL" id="KAA9331227.1"/>
    </source>
</evidence>
<dbReference type="EMBL" id="VTWT01000008">
    <property type="protein sequence ID" value="KAA9331227.1"/>
    <property type="molecule type" value="Genomic_DNA"/>
</dbReference>
<organism evidence="1 2">
    <name type="scientific">Adhaeribacter soli</name>
    <dbReference type="NCBI Taxonomy" id="2607655"/>
    <lineage>
        <taxon>Bacteria</taxon>
        <taxon>Pseudomonadati</taxon>
        <taxon>Bacteroidota</taxon>
        <taxon>Cytophagia</taxon>
        <taxon>Cytophagales</taxon>
        <taxon>Hymenobacteraceae</taxon>
        <taxon>Adhaeribacter</taxon>
    </lineage>
</organism>
<dbReference type="Proteomes" id="UP000326570">
    <property type="component" value="Unassembled WGS sequence"/>
</dbReference>
<name>A0A5N1IMZ5_9BACT</name>
<evidence type="ECO:0000313" key="2">
    <source>
        <dbReference type="Proteomes" id="UP000326570"/>
    </source>
</evidence>
<gene>
    <name evidence="1" type="ORF">F0P94_15180</name>
</gene>
<sequence>MKRKRTFIVIGLLVILISLFITDPVFNQIVKYYNQEVQYEWRIFNNLFCYLKTAGHCYTNEVNRTNAEIELYRRLLDNYNGQENIEKKLSQVVKSSYRFERTYTDLTNSQTVKMDSLLKYKDQIFAPIVLK</sequence>
<protein>
    <submittedName>
        <fullName evidence="1">Uncharacterized protein</fullName>
    </submittedName>
</protein>